<dbReference type="PANTHER" id="PTHR30121:SF11">
    <property type="entry name" value="AAA+ ATPASE DOMAIN-CONTAINING PROTEIN"/>
    <property type="match status" value="1"/>
</dbReference>
<feature type="domain" description="Type IV secretion system coupling protein TraD DNA-binding" evidence="2">
    <location>
        <begin position="364"/>
        <end position="690"/>
    </location>
</feature>
<gene>
    <name evidence="4" type="ORF">COX47_04385</name>
</gene>
<dbReference type="InterPro" id="IPR027417">
    <property type="entry name" value="P-loop_NTPase"/>
</dbReference>
<evidence type="ECO:0000259" key="2">
    <source>
        <dbReference type="Pfam" id="PF10412"/>
    </source>
</evidence>
<proteinExistence type="predicted"/>
<dbReference type="Pfam" id="PF10412">
    <property type="entry name" value="TrwB_AAD_bind"/>
    <property type="match status" value="1"/>
</dbReference>
<dbReference type="CDD" id="cd01127">
    <property type="entry name" value="TrwB_TraG_TraD_VirD4"/>
    <property type="match status" value="1"/>
</dbReference>
<evidence type="ECO:0000259" key="3">
    <source>
        <dbReference type="Pfam" id="PF26449"/>
    </source>
</evidence>
<feature type="region of interest" description="Disordered" evidence="1">
    <location>
        <begin position="318"/>
        <end position="341"/>
    </location>
</feature>
<dbReference type="Proteomes" id="UP000231025">
    <property type="component" value="Unassembled WGS sequence"/>
</dbReference>
<dbReference type="Gene3D" id="3.40.50.300">
    <property type="entry name" value="P-loop containing nucleotide triphosphate hydrolases"/>
    <property type="match status" value="2"/>
</dbReference>
<feature type="domain" description="DUF8128" evidence="3">
    <location>
        <begin position="17"/>
        <end position="290"/>
    </location>
</feature>
<comment type="caution">
    <text evidence="4">The sequence shown here is derived from an EMBL/GenBank/DDBJ whole genome shotgun (WGS) entry which is preliminary data.</text>
</comment>
<sequence length="750" mass="85664">MFIFYSLICYNHLMQQLSHLQIRNPKDDETPIEAATQIFASLLPYPYIPLWKRWYLQPKTYAFEIYLISQTLYFYVTIPKGSETFVNSLISSSFPTSTTKKTADPMDLIFKSKRLSFGEVALNSYTYLPTKTYFDFKDVDPLSSLLGFLSKQPANLKIAIQTAITPAYFPWADSAVSAAHKLAYDETAARYGQNPQRVLIMKKASFQGGKTAIRLLVGTTDGSDSRPYLTQLAGTFGSFSLGEGNQYVFKRKIFFQDWFLKRIKERKISYFERRYQVLNAQELATLWHPPGYLLAGIKNIAWGKTLLGEPPENLPVVPTSLHPRGGDEDKPSTHPGGEVNDKKDINFFAKTEFKNKEQIFGIKTEDRRKHIYIIGKTGAGKSTIIANMAIDDIRKDRGICIIDPHGDLSEIILDFIPKRRMNDVVYLEPFDTERPFSLNVLEIKNKQQKDLVASGIVSIFYKLYKDSWGPRLEYILRNVILTLLETPGATLVDILSLLNNKDYRKKIIPKLGDPVLRNFWEKEFERMPDRLRAEAVSPIQNKVGQFVTSRMIRNIIGRPKSTIDFEQIMNEGKILILNLSQGKLGEDNAALLGAMIITQLQLAAMNRSFIKEEDRKDFFLYVDEFQNFATTSFIKILSEARKYRLSLTLANQYIDQLDEEVRRAIFGNVGTLISFVVGARDAYVLSKEYGEIYTENDLVSLGKYEVVMKLSIDGMTSAPFPANTLPLPALKNENREKIIRLSKEKYGRKV</sequence>
<evidence type="ECO:0000313" key="5">
    <source>
        <dbReference type="Proteomes" id="UP000231025"/>
    </source>
</evidence>
<dbReference type="SUPFAM" id="SSF52540">
    <property type="entry name" value="P-loop containing nucleoside triphosphate hydrolases"/>
    <property type="match status" value="1"/>
</dbReference>
<dbReference type="EMBL" id="PCRE01000062">
    <property type="protein sequence ID" value="PIP14589.1"/>
    <property type="molecule type" value="Genomic_DNA"/>
</dbReference>
<dbReference type="InterPro" id="IPR019476">
    <property type="entry name" value="T4SS_TraD_DNA-bd"/>
</dbReference>
<name>A0A2G9Y5S5_9BACT</name>
<organism evidence="4 5">
    <name type="scientific">Candidatus Roizmanbacteria bacterium CG23_combo_of_CG06-09_8_20_14_all_35_49</name>
    <dbReference type="NCBI Taxonomy" id="1974863"/>
    <lineage>
        <taxon>Bacteria</taxon>
        <taxon>Candidatus Roizmaniibacteriota</taxon>
    </lineage>
</organism>
<reference evidence="4 5" key="1">
    <citation type="submission" date="2017-09" db="EMBL/GenBank/DDBJ databases">
        <title>Depth-based differentiation of microbial function through sediment-hosted aquifers and enrichment of novel symbionts in the deep terrestrial subsurface.</title>
        <authorList>
            <person name="Probst A.J."/>
            <person name="Ladd B."/>
            <person name="Jarett J.K."/>
            <person name="Geller-Mcgrath D.E."/>
            <person name="Sieber C.M."/>
            <person name="Emerson J.B."/>
            <person name="Anantharaman K."/>
            <person name="Thomas B.C."/>
            <person name="Malmstrom R."/>
            <person name="Stieglmeier M."/>
            <person name="Klingl A."/>
            <person name="Woyke T."/>
            <person name="Ryan C.M."/>
            <person name="Banfield J.F."/>
        </authorList>
    </citation>
    <scope>NUCLEOTIDE SEQUENCE [LARGE SCALE GENOMIC DNA]</scope>
    <source>
        <strain evidence="4">CG23_combo_of_CG06-09_8_20_14_all_35_49</strain>
    </source>
</reference>
<dbReference type="InterPro" id="IPR051162">
    <property type="entry name" value="T4SS_component"/>
</dbReference>
<dbReference type="Pfam" id="PF26449">
    <property type="entry name" value="DUF8128"/>
    <property type="match status" value="1"/>
</dbReference>
<dbReference type="PANTHER" id="PTHR30121">
    <property type="entry name" value="UNCHARACTERIZED PROTEIN YJGR-RELATED"/>
    <property type="match status" value="1"/>
</dbReference>
<dbReference type="InterPro" id="IPR058441">
    <property type="entry name" value="DUF8128"/>
</dbReference>
<protein>
    <submittedName>
        <fullName evidence="4">Uncharacterized protein</fullName>
    </submittedName>
</protein>
<dbReference type="AlphaFoldDB" id="A0A2G9Y5S5"/>
<accession>A0A2G9Y5S5</accession>
<evidence type="ECO:0000256" key="1">
    <source>
        <dbReference type="SAM" id="MobiDB-lite"/>
    </source>
</evidence>
<evidence type="ECO:0000313" key="4">
    <source>
        <dbReference type="EMBL" id="PIP14589.1"/>
    </source>
</evidence>